<evidence type="ECO:0000313" key="1">
    <source>
        <dbReference type="EMBL" id="CAB1420381.1"/>
    </source>
</evidence>
<dbReference type="EMBL" id="CADEAL010000449">
    <property type="protein sequence ID" value="CAB1420381.1"/>
    <property type="molecule type" value="Genomic_DNA"/>
</dbReference>
<dbReference type="Proteomes" id="UP001153269">
    <property type="component" value="Unassembled WGS sequence"/>
</dbReference>
<evidence type="ECO:0000313" key="2">
    <source>
        <dbReference type="Proteomes" id="UP001153269"/>
    </source>
</evidence>
<keyword evidence="2" id="KW-1185">Reference proteome</keyword>
<protein>
    <submittedName>
        <fullName evidence="1">Uncharacterized protein</fullName>
    </submittedName>
</protein>
<proteinExistence type="predicted"/>
<organism evidence="1 2">
    <name type="scientific">Pleuronectes platessa</name>
    <name type="common">European plaice</name>
    <dbReference type="NCBI Taxonomy" id="8262"/>
    <lineage>
        <taxon>Eukaryota</taxon>
        <taxon>Metazoa</taxon>
        <taxon>Chordata</taxon>
        <taxon>Craniata</taxon>
        <taxon>Vertebrata</taxon>
        <taxon>Euteleostomi</taxon>
        <taxon>Actinopterygii</taxon>
        <taxon>Neopterygii</taxon>
        <taxon>Teleostei</taxon>
        <taxon>Neoteleostei</taxon>
        <taxon>Acanthomorphata</taxon>
        <taxon>Carangaria</taxon>
        <taxon>Pleuronectiformes</taxon>
        <taxon>Pleuronectoidei</taxon>
        <taxon>Pleuronectidae</taxon>
        <taxon>Pleuronectes</taxon>
    </lineage>
</organism>
<sequence length="116" mass="12282">MRSLSSLEVDGSTSAGENIRFHSGQTKVCGCSDTDSSTVEGRRPGLMDLQTIESLPATAIRPLQLIQNAAARLVLTNLNSLTLLRSSTPFTGYQWLPVSGLSGTLQSGLSTTVRAD</sequence>
<gene>
    <name evidence="1" type="ORF">PLEPLA_LOCUS8256</name>
</gene>
<dbReference type="AlphaFoldDB" id="A0A9N7TWD5"/>
<reference evidence="1" key="1">
    <citation type="submission" date="2020-03" db="EMBL/GenBank/DDBJ databases">
        <authorList>
            <person name="Weist P."/>
        </authorList>
    </citation>
    <scope>NUCLEOTIDE SEQUENCE</scope>
</reference>
<accession>A0A9N7TWD5</accession>
<name>A0A9N7TWD5_PLEPL</name>
<comment type="caution">
    <text evidence="1">The sequence shown here is derived from an EMBL/GenBank/DDBJ whole genome shotgun (WGS) entry which is preliminary data.</text>
</comment>